<dbReference type="CDD" id="cd05289">
    <property type="entry name" value="MDR_like_2"/>
    <property type="match status" value="1"/>
</dbReference>
<dbReference type="Gene3D" id="3.90.180.10">
    <property type="entry name" value="Medium-chain alcohol dehydrogenases, catalytic domain"/>
    <property type="match status" value="1"/>
</dbReference>
<evidence type="ECO:0000259" key="1">
    <source>
        <dbReference type="SMART" id="SM00829"/>
    </source>
</evidence>
<reference evidence="2 3" key="1">
    <citation type="journal article" date="2015" name="Genome Announc.">
        <title>Expanding the biotechnology potential of lactobacilli through comparative genomics of 213 strains and associated genera.</title>
        <authorList>
            <person name="Sun Z."/>
            <person name="Harris H.M."/>
            <person name="McCann A."/>
            <person name="Guo C."/>
            <person name="Argimon S."/>
            <person name="Zhang W."/>
            <person name="Yang X."/>
            <person name="Jeffery I.B."/>
            <person name="Cooney J.C."/>
            <person name="Kagawa T.F."/>
            <person name="Liu W."/>
            <person name="Song Y."/>
            <person name="Salvetti E."/>
            <person name="Wrobel A."/>
            <person name="Rasinkangas P."/>
            <person name="Parkhill J."/>
            <person name="Rea M.C."/>
            <person name="O'Sullivan O."/>
            <person name="Ritari J."/>
            <person name="Douillard F.P."/>
            <person name="Paul Ross R."/>
            <person name="Yang R."/>
            <person name="Briner A.E."/>
            <person name="Felis G.E."/>
            <person name="de Vos W.M."/>
            <person name="Barrangou R."/>
            <person name="Klaenhammer T.R."/>
            <person name="Caufield P.W."/>
            <person name="Cui Y."/>
            <person name="Zhang H."/>
            <person name="O'Toole P.W."/>
        </authorList>
    </citation>
    <scope>NUCLEOTIDE SEQUENCE [LARGE SCALE GENOMIC DNA]</scope>
    <source>
        <strain evidence="2 3">DSM 18001</strain>
    </source>
</reference>
<dbReference type="InterPro" id="IPR013154">
    <property type="entry name" value="ADH-like_N"/>
</dbReference>
<feature type="domain" description="Enoyl reductase (ER)" evidence="1">
    <location>
        <begin position="19"/>
        <end position="338"/>
    </location>
</feature>
<dbReference type="Gene3D" id="3.40.50.720">
    <property type="entry name" value="NAD(P)-binding Rossmann-like Domain"/>
    <property type="match status" value="1"/>
</dbReference>
<dbReference type="Proteomes" id="UP000051859">
    <property type="component" value="Unassembled WGS sequence"/>
</dbReference>
<dbReference type="InterPro" id="IPR036291">
    <property type="entry name" value="NAD(P)-bd_dom_sf"/>
</dbReference>
<evidence type="ECO:0000313" key="3">
    <source>
        <dbReference type="Proteomes" id="UP000051859"/>
    </source>
</evidence>
<organism evidence="2 3">
    <name type="scientific">Pediococcus stilesii</name>
    <dbReference type="NCBI Taxonomy" id="331679"/>
    <lineage>
        <taxon>Bacteria</taxon>
        <taxon>Bacillati</taxon>
        <taxon>Bacillota</taxon>
        <taxon>Bacilli</taxon>
        <taxon>Lactobacillales</taxon>
        <taxon>Lactobacillaceae</taxon>
        <taxon>Pediococcus</taxon>
    </lineage>
</organism>
<dbReference type="SUPFAM" id="SSF51735">
    <property type="entry name" value="NAD(P)-binding Rossmann-fold domains"/>
    <property type="match status" value="1"/>
</dbReference>
<dbReference type="AlphaFoldDB" id="A0A0R2KXI5"/>
<dbReference type="SMART" id="SM00829">
    <property type="entry name" value="PKS_ER"/>
    <property type="match status" value="1"/>
</dbReference>
<dbReference type="STRING" id="331679.IV81_GL001575"/>
<proteinExistence type="predicted"/>
<comment type="caution">
    <text evidence="2">The sequence shown here is derived from an EMBL/GenBank/DDBJ whole genome shotgun (WGS) entry which is preliminary data.</text>
</comment>
<dbReference type="EMBL" id="JQBX01000007">
    <property type="protein sequence ID" value="KRN94161.1"/>
    <property type="molecule type" value="Genomic_DNA"/>
</dbReference>
<dbReference type="PANTHER" id="PTHR11695">
    <property type="entry name" value="ALCOHOL DEHYDROGENASE RELATED"/>
    <property type="match status" value="1"/>
</dbReference>
<protein>
    <submittedName>
        <fullName evidence="2">Oxidoreductase</fullName>
    </submittedName>
</protein>
<dbReference type="GO" id="GO:0016491">
    <property type="term" value="F:oxidoreductase activity"/>
    <property type="evidence" value="ECO:0007669"/>
    <property type="project" value="InterPro"/>
</dbReference>
<keyword evidence="3" id="KW-1185">Reference proteome</keyword>
<dbReference type="InterPro" id="IPR050700">
    <property type="entry name" value="YIM1/Zinc_Alcohol_DH_Fams"/>
</dbReference>
<sequence>MEDYQLNKLMKAAVIEKYKQEMPEIRDVSIPAIRPNDVLVKVIATSINPIDIKTKDGGLKMLLKYEMPMIMGSDFAGIVVEAGEYVSDYKVGDAVFGRVQKDRIGTFAEYLVVDRGDIAPKPQNLSFEEAAAIPLVGLTSYQALHDIMNIQPGQKVMIQGGSGGIGTIAIQIAKYLGAYVATTTSEDNFKLVRSLGTDQLIDFRTQDFSEVLSGYDYVFDTRGGKTLEDAFKIVKPGGKIVSIAGLPNARFGKEYGVPFWKQLAFGLATRKISRLEKATNADYTFLFMKPSGAELDTLRKLIEGDIIKPIIDRVIPFSEIKEALNYSRSGRATGKIILKIRDEQVEEIN</sequence>
<gene>
    <name evidence="2" type="ORF">IV81_GL001575</name>
</gene>
<evidence type="ECO:0000313" key="2">
    <source>
        <dbReference type="EMBL" id="KRN94161.1"/>
    </source>
</evidence>
<dbReference type="PANTHER" id="PTHR11695:SF294">
    <property type="entry name" value="RETICULON-4-INTERACTING PROTEIN 1, MITOCHONDRIAL"/>
    <property type="match status" value="1"/>
</dbReference>
<dbReference type="InterPro" id="IPR020843">
    <property type="entry name" value="ER"/>
</dbReference>
<dbReference type="InterPro" id="IPR011032">
    <property type="entry name" value="GroES-like_sf"/>
</dbReference>
<dbReference type="PATRIC" id="fig|331679.3.peg.1611"/>
<dbReference type="SUPFAM" id="SSF50129">
    <property type="entry name" value="GroES-like"/>
    <property type="match status" value="1"/>
</dbReference>
<name>A0A0R2KXI5_9LACO</name>
<dbReference type="Pfam" id="PF13602">
    <property type="entry name" value="ADH_zinc_N_2"/>
    <property type="match status" value="1"/>
</dbReference>
<accession>A0A0R2KXI5</accession>
<dbReference type="Pfam" id="PF08240">
    <property type="entry name" value="ADH_N"/>
    <property type="match status" value="1"/>
</dbReference>